<feature type="compositionally biased region" description="Acidic residues" evidence="1">
    <location>
        <begin position="48"/>
        <end position="82"/>
    </location>
</feature>
<feature type="compositionally biased region" description="Polar residues" evidence="1">
    <location>
        <begin position="1"/>
        <end position="12"/>
    </location>
</feature>
<protein>
    <submittedName>
        <fullName evidence="2">Uncharacterized protein</fullName>
    </submittedName>
</protein>
<keyword evidence="3" id="KW-1185">Reference proteome</keyword>
<organism evidence="2 3">
    <name type="scientific">Lentinula aciculospora</name>
    <dbReference type="NCBI Taxonomy" id="153920"/>
    <lineage>
        <taxon>Eukaryota</taxon>
        <taxon>Fungi</taxon>
        <taxon>Dikarya</taxon>
        <taxon>Basidiomycota</taxon>
        <taxon>Agaricomycotina</taxon>
        <taxon>Agaricomycetes</taxon>
        <taxon>Agaricomycetidae</taxon>
        <taxon>Agaricales</taxon>
        <taxon>Marasmiineae</taxon>
        <taxon>Omphalotaceae</taxon>
        <taxon>Lentinula</taxon>
    </lineage>
</organism>
<dbReference type="EMBL" id="JAOTPV010000002">
    <property type="protein sequence ID" value="KAJ4487968.1"/>
    <property type="molecule type" value="Genomic_DNA"/>
</dbReference>
<evidence type="ECO:0000313" key="2">
    <source>
        <dbReference type="EMBL" id="KAJ4487968.1"/>
    </source>
</evidence>
<proteinExistence type="predicted"/>
<comment type="caution">
    <text evidence="2">The sequence shown here is derived from an EMBL/GenBank/DDBJ whole genome shotgun (WGS) entry which is preliminary data.</text>
</comment>
<gene>
    <name evidence="2" type="ORF">J3R30DRAFT_872748</name>
</gene>
<feature type="compositionally biased region" description="Low complexity" evidence="1">
    <location>
        <begin position="282"/>
        <end position="296"/>
    </location>
</feature>
<dbReference type="AlphaFoldDB" id="A0A9W9AQN7"/>
<evidence type="ECO:0000313" key="3">
    <source>
        <dbReference type="Proteomes" id="UP001150266"/>
    </source>
</evidence>
<sequence>MDLDQPSSSASDSDVEIVQSKLSARKTKSQRNEEDSPEEVGFSATISSDEESVEEGDDDQEEPVSDSESEQEQESGDPDVDVIGDNIGTESMSEPSVALIEAIKPFLPRIPARNLPFLKRNLRTAFKKSFSTSIGSPSGAVVLQVLLRASSDQSRWSFSLDSWSCPLCHLLGELDSRQMLDFHLQWHHPGVEVLWLREKDPEWRLILSFPVLSTSHIERPVAPYFRYAFIKKTVDIADHDAQGNQSITSLTMEDELDSDVDADISVRMSPVPTPKIEFASPSSISISLSPPRGRSITTAEGPHPTPLDPQYPLPPPADNPLGPAARYPYLPAISDDGKIVLHYSCRAGGPYLYDLLGLLPLDEYGVLSWLVLDREAEIFENEDISDECKVMHALWDRWIMMNRRRFIQDYLVGTIDFVDKYWLMIHRAAGWSALRYWLVVDAHGKSLFASKRSGPRLEALRREDRNEVLVQRVYVEINLQRRRKQ</sequence>
<accession>A0A9W9AQN7</accession>
<feature type="region of interest" description="Disordered" evidence="1">
    <location>
        <begin position="1"/>
        <end position="90"/>
    </location>
</feature>
<dbReference type="OrthoDB" id="3249923at2759"/>
<feature type="region of interest" description="Disordered" evidence="1">
    <location>
        <begin position="282"/>
        <end position="310"/>
    </location>
</feature>
<reference evidence="2" key="1">
    <citation type="submission" date="2022-08" db="EMBL/GenBank/DDBJ databases">
        <title>A Global Phylogenomic Analysis of the Shiitake Genus Lentinula.</title>
        <authorList>
            <consortium name="DOE Joint Genome Institute"/>
            <person name="Sierra-Patev S."/>
            <person name="Min B."/>
            <person name="Naranjo-Ortiz M."/>
            <person name="Looney B."/>
            <person name="Konkel Z."/>
            <person name="Slot J.C."/>
            <person name="Sakamoto Y."/>
            <person name="Steenwyk J.L."/>
            <person name="Rokas A."/>
            <person name="Carro J."/>
            <person name="Camarero S."/>
            <person name="Ferreira P."/>
            <person name="Molpeceres G."/>
            <person name="Ruiz-Duenas F.J."/>
            <person name="Serrano A."/>
            <person name="Henrissat B."/>
            <person name="Drula E."/>
            <person name="Hughes K.W."/>
            <person name="Mata J.L."/>
            <person name="Ishikawa N.K."/>
            <person name="Vargas-Isla R."/>
            <person name="Ushijima S."/>
            <person name="Smith C.A."/>
            <person name="Ahrendt S."/>
            <person name="Andreopoulos W."/>
            <person name="He G."/>
            <person name="Labutti K."/>
            <person name="Lipzen A."/>
            <person name="Ng V."/>
            <person name="Riley R."/>
            <person name="Sandor L."/>
            <person name="Barry K."/>
            <person name="Martinez A.T."/>
            <person name="Xiao Y."/>
            <person name="Gibbons J.G."/>
            <person name="Terashima K."/>
            <person name="Grigoriev I.V."/>
            <person name="Hibbett D.S."/>
        </authorList>
    </citation>
    <scope>NUCLEOTIDE SEQUENCE</scope>
    <source>
        <strain evidence="2">JLM2183</strain>
    </source>
</reference>
<dbReference type="Proteomes" id="UP001150266">
    <property type="component" value="Unassembled WGS sequence"/>
</dbReference>
<name>A0A9W9AQN7_9AGAR</name>
<evidence type="ECO:0000256" key="1">
    <source>
        <dbReference type="SAM" id="MobiDB-lite"/>
    </source>
</evidence>